<keyword evidence="2 3" id="KW-0808">Transferase</keyword>
<dbReference type="Proteomes" id="UP000486602">
    <property type="component" value="Unassembled WGS sequence"/>
</dbReference>
<accession>A0A7K3WVR9</accession>
<sequence>MTDEKDPLIIECAWEVCNQVGGIYTVIRSKVPAAVEVFGDNYCLLGPLENENISAEFDPINNLSDPIGRTVEKMRNMGLDVRYGRWLVTGRPRVVLLNPQNVYNRLDSLHRHLNADFGIATHREDPLLDKVVMWGDLNKTFFTILSKEILKGKRKVIAHFHEWMASIPVLDIRKEKMPISTVFTTHATMLGRYLAGNDPHFYAKLDKFDWEAESRRFGILPQVQIERLSAHNADTFTTVSDVTGRECYHLLGKNPDVVTPNGLNITRYVAYHEVHNRHELFKDKIHEFVIGHFFNSYDFDLDNTLYFFTSGRYEFRNKGFDITLLALQWLNKMMVKEGIKKTVVMFFITKRPTWSINPEVLESRGVMQEIKRNCEAIEKQLGERLFYAAASSREEHKLPDLNELIDDYWKLRYRRTIQSWKTKSWPIVVTHNLINDIDDELLNFLRGQQMVNSPLDRVKMVYHPDFIESTNPLFGIDYGQFVRGCHLGIFPSYYEPWGYTPLECVARGVSAITSDLSGFGNYVEKLDSEHEDKGVMVLKRNDVSEKKAAENLGRYMLHFVKTSRRYRMLQRNKLEDFSENFDWKVLITHYQTAYSLALKKSEEAKA</sequence>
<dbReference type="SUPFAM" id="SSF53756">
    <property type="entry name" value="UDP-Glycosyltransferase/glycogen phosphorylase"/>
    <property type="match status" value="1"/>
</dbReference>
<proteinExistence type="predicted"/>
<dbReference type="RefSeq" id="WP_163287223.1">
    <property type="nucleotide sequence ID" value="NZ_JAAGVY010000079.1"/>
</dbReference>
<evidence type="ECO:0000256" key="1">
    <source>
        <dbReference type="ARBA" id="ARBA00022676"/>
    </source>
</evidence>
<organism evidence="3 4">
    <name type="scientific">Cryomorpha ignava</name>
    <dbReference type="NCBI Taxonomy" id="101383"/>
    <lineage>
        <taxon>Bacteria</taxon>
        <taxon>Pseudomonadati</taxon>
        <taxon>Bacteroidota</taxon>
        <taxon>Flavobacteriia</taxon>
        <taxon>Flavobacteriales</taxon>
        <taxon>Cryomorphaceae</taxon>
        <taxon>Cryomorpha</taxon>
    </lineage>
</organism>
<dbReference type="AlphaFoldDB" id="A0A7K3WVR9"/>
<comment type="caution">
    <text evidence="3">The sequence shown here is derived from an EMBL/GenBank/DDBJ whole genome shotgun (WGS) entry which is preliminary data.</text>
</comment>
<keyword evidence="4" id="KW-1185">Reference proteome</keyword>
<dbReference type="Gene3D" id="6.10.260.10">
    <property type="match status" value="1"/>
</dbReference>
<gene>
    <name evidence="3" type="ORF">G3O08_20000</name>
</gene>
<dbReference type="GO" id="GO:0005737">
    <property type="term" value="C:cytoplasm"/>
    <property type="evidence" value="ECO:0007669"/>
    <property type="project" value="TreeGrafter"/>
</dbReference>
<protein>
    <submittedName>
        <fullName evidence="3">Glycosyltransferase</fullName>
    </submittedName>
</protein>
<dbReference type="PANTHER" id="PTHR10176">
    <property type="entry name" value="GLYCOGEN SYNTHASE"/>
    <property type="match status" value="1"/>
</dbReference>
<dbReference type="Gene3D" id="3.40.50.2000">
    <property type="entry name" value="Glycogen Phosphorylase B"/>
    <property type="match status" value="2"/>
</dbReference>
<dbReference type="Pfam" id="PF05693">
    <property type="entry name" value="Glycogen_syn"/>
    <property type="match status" value="1"/>
</dbReference>
<dbReference type="PANTHER" id="PTHR10176:SF3">
    <property type="entry name" value="GLYCOGEN [STARCH] SYNTHASE"/>
    <property type="match status" value="1"/>
</dbReference>
<evidence type="ECO:0000256" key="2">
    <source>
        <dbReference type="ARBA" id="ARBA00022679"/>
    </source>
</evidence>
<dbReference type="EMBL" id="JAAGVY010000079">
    <property type="protein sequence ID" value="NEN25777.1"/>
    <property type="molecule type" value="Genomic_DNA"/>
</dbReference>
<dbReference type="GO" id="GO:0005978">
    <property type="term" value="P:glycogen biosynthetic process"/>
    <property type="evidence" value="ECO:0007669"/>
    <property type="project" value="InterPro"/>
</dbReference>
<keyword evidence="1" id="KW-0328">Glycosyltransferase</keyword>
<name>A0A7K3WVR9_9FLAO</name>
<dbReference type="GO" id="GO:0004373">
    <property type="term" value="F:alpha-1,4-glucan glucosyltransferase (UDP-glucose donor) activity"/>
    <property type="evidence" value="ECO:0007669"/>
    <property type="project" value="InterPro"/>
</dbReference>
<evidence type="ECO:0000313" key="3">
    <source>
        <dbReference type="EMBL" id="NEN25777.1"/>
    </source>
</evidence>
<dbReference type="InterPro" id="IPR008631">
    <property type="entry name" value="Glycogen_synth"/>
</dbReference>
<evidence type="ECO:0000313" key="4">
    <source>
        <dbReference type="Proteomes" id="UP000486602"/>
    </source>
</evidence>
<reference evidence="3 4" key="1">
    <citation type="submission" date="2020-02" db="EMBL/GenBank/DDBJ databases">
        <title>Out from the shadows clarifying the taxonomy of the family Cryomorphaceae and related taxa by utilizing the GTDB taxonomic framework.</title>
        <authorList>
            <person name="Bowman J.P."/>
        </authorList>
    </citation>
    <scope>NUCLEOTIDE SEQUENCE [LARGE SCALE GENOMIC DNA]</scope>
    <source>
        <strain evidence="3 4">QSSC 1-22</strain>
    </source>
</reference>